<feature type="region of interest" description="Disordered" evidence="1">
    <location>
        <begin position="1"/>
        <end position="21"/>
    </location>
</feature>
<feature type="compositionally biased region" description="Low complexity" evidence="1">
    <location>
        <begin position="82"/>
        <end position="101"/>
    </location>
</feature>
<dbReference type="Gramene" id="BGIOSGA012678-TA">
    <property type="protein sequence ID" value="BGIOSGA012678-PA"/>
    <property type="gene ID" value="BGIOSGA012678"/>
</dbReference>
<gene>
    <name evidence="2" type="ORF">OsI_11684</name>
</gene>
<reference evidence="2 3" key="1">
    <citation type="journal article" date="2005" name="PLoS Biol.">
        <title>The genomes of Oryza sativa: a history of duplications.</title>
        <authorList>
            <person name="Yu J."/>
            <person name="Wang J."/>
            <person name="Lin W."/>
            <person name="Li S."/>
            <person name="Li H."/>
            <person name="Zhou J."/>
            <person name="Ni P."/>
            <person name="Dong W."/>
            <person name="Hu S."/>
            <person name="Zeng C."/>
            <person name="Zhang J."/>
            <person name="Zhang Y."/>
            <person name="Li R."/>
            <person name="Xu Z."/>
            <person name="Li S."/>
            <person name="Li X."/>
            <person name="Zheng H."/>
            <person name="Cong L."/>
            <person name="Lin L."/>
            <person name="Yin J."/>
            <person name="Geng J."/>
            <person name="Li G."/>
            <person name="Shi J."/>
            <person name="Liu J."/>
            <person name="Lv H."/>
            <person name="Li J."/>
            <person name="Wang J."/>
            <person name="Deng Y."/>
            <person name="Ran L."/>
            <person name="Shi X."/>
            <person name="Wang X."/>
            <person name="Wu Q."/>
            <person name="Li C."/>
            <person name="Ren X."/>
            <person name="Wang J."/>
            <person name="Wang X."/>
            <person name="Li D."/>
            <person name="Liu D."/>
            <person name="Zhang X."/>
            <person name="Ji Z."/>
            <person name="Zhao W."/>
            <person name="Sun Y."/>
            <person name="Zhang Z."/>
            <person name="Bao J."/>
            <person name="Han Y."/>
            <person name="Dong L."/>
            <person name="Ji J."/>
            <person name="Chen P."/>
            <person name="Wu S."/>
            <person name="Liu J."/>
            <person name="Xiao Y."/>
            <person name="Bu D."/>
            <person name="Tan J."/>
            <person name="Yang L."/>
            <person name="Ye C."/>
            <person name="Zhang J."/>
            <person name="Xu J."/>
            <person name="Zhou Y."/>
            <person name="Yu Y."/>
            <person name="Zhang B."/>
            <person name="Zhuang S."/>
            <person name="Wei H."/>
            <person name="Liu B."/>
            <person name="Lei M."/>
            <person name="Yu H."/>
            <person name="Li Y."/>
            <person name="Xu H."/>
            <person name="Wei S."/>
            <person name="He X."/>
            <person name="Fang L."/>
            <person name="Zhang Z."/>
            <person name="Zhang Y."/>
            <person name="Huang X."/>
            <person name="Su Z."/>
            <person name="Tong W."/>
            <person name="Li J."/>
            <person name="Tong Z."/>
            <person name="Li S."/>
            <person name="Ye J."/>
            <person name="Wang L."/>
            <person name="Fang L."/>
            <person name="Lei T."/>
            <person name="Chen C."/>
            <person name="Chen H."/>
            <person name="Xu Z."/>
            <person name="Li H."/>
            <person name="Huang H."/>
            <person name="Zhang F."/>
            <person name="Xu H."/>
            <person name="Li N."/>
            <person name="Zhao C."/>
            <person name="Li S."/>
            <person name="Dong L."/>
            <person name="Huang Y."/>
            <person name="Li L."/>
            <person name="Xi Y."/>
            <person name="Qi Q."/>
            <person name="Li W."/>
            <person name="Zhang B."/>
            <person name="Hu W."/>
            <person name="Zhang Y."/>
            <person name="Tian X."/>
            <person name="Jiao Y."/>
            <person name="Liang X."/>
            <person name="Jin J."/>
            <person name="Gao L."/>
            <person name="Zheng W."/>
            <person name="Hao B."/>
            <person name="Liu S."/>
            <person name="Wang W."/>
            <person name="Yuan L."/>
            <person name="Cao M."/>
            <person name="McDermott J."/>
            <person name="Samudrala R."/>
            <person name="Wang J."/>
            <person name="Wong G.K."/>
            <person name="Yang H."/>
        </authorList>
    </citation>
    <scope>NUCLEOTIDE SEQUENCE [LARGE SCALE GENOMIC DNA]</scope>
    <source>
        <strain evidence="3">cv. 93-11</strain>
    </source>
</reference>
<sequence length="173" mass="17995">MGRENGAGRREKLDDGGRGPTWLPTAGSARAVQLGLYCNGNAVFTYAGEGWGFCLVTLAKLLSSNLKAAPAKLLKSRCVQVSPTPSSASPPRRSTRGSAASCSRPTPSTPRCGRIVLNAYALLPTLATIKLLDSCKPSPHPSPVIAVGLLPTAAAQRPPHSSLSVTGHRTPFP</sequence>
<feature type="compositionally biased region" description="Basic and acidic residues" evidence="1">
    <location>
        <begin position="1"/>
        <end position="17"/>
    </location>
</feature>
<proteinExistence type="predicted"/>
<dbReference type="HOGENOM" id="CLU_1621672_0_0_1"/>
<name>A2XH08_ORYSI</name>
<evidence type="ECO:0000313" key="2">
    <source>
        <dbReference type="EMBL" id="EAY90118.1"/>
    </source>
</evidence>
<feature type="region of interest" description="Disordered" evidence="1">
    <location>
        <begin position="80"/>
        <end position="108"/>
    </location>
</feature>
<evidence type="ECO:0000313" key="3">
    <source>
        <dbReference type="Proteomes" id="UP000007015"/>
    </source>
</evidence>
<dbReference type="EMBL" id="CM000128">
    <property type="protein sequence ID" value="EAY90118.1"/>
    <property type="molecule type" value="Genomic_DNA"/>
</dbReference>
<organism evidence="2 3">
    <name type="scientific">Oryza sativa subsp. indica</name>
    <name type="common">Rice</name>
    <dbReference type="NCBI Taxonomy" id="39946"/>
    <lineage>
        <taxon>Eukaryota</taxon>
        <taxon>Viridiplantae</taxon>
        <taxon>Streptophyta</taxon>
        <taxon>Embryophyta</taxon>
        <taxon>Tracheophyta</taxon>
        <taxon>Spermatophyta</taxon>
        <taxon>Magnoliopsida</taxon>
        <taxon>Liliopsida</taxon>
        <taxon>Poales</taxon>
        <taxon>Poaceae</taxon>
        <taxon>BOP clade</taxon>
        <taxon>Oryzoideae</taxon>
        <taxon>Oryzeae</taxon>
        <taxon>Oryzinae</taxon>
        <taxon>Oryza</taxon>
        <taxon>Oryza sativa</taxon>
    </lineage>
</organism>
<protein>
    <submittedName>
        <fullName evidence="2">Uncharacterized protein</fullName>
    </submittedName>
</protein>
<dbReference type="Proteomes" id="UP000007015">
    <property type="component" value="Chromosome 3"/>
</dbReference>
<dbReference type="AlphaFoldDB" id="A2XH08"/>
<accession>A2XH08</accession>
<dbReference type="OMA" id="CNGNAVF"/>
<evidence type="ECO:0000256" key="1">
    <source>
        <dbReference type="SAM" id="MobiDB-lite"/>
    </source>
</evidence>
<keyword evidence="3" id="KW-1185">Reference proteome</keyword>